<protein>
    <submittedName>
        <fullName evidence="2">Uncharacterized protein</fullName>
    </submittedName>
</protein>
<keyword evidence="3" id="KW-1185">Reference proteome</keyword>
<keyword evidence="1" id="KW-0812">Transmembrane</keyword>
<feature type="transmembrane region" description="Helical" evidence="1">
    <location>
        <begin position="6"/>
        <end position="25"/>
    </location>
</feature>
<keyword evidence="1" id="KW-1133">Transmembrane helix</keyword>
<name>A0A1A9WZH3_9MUSC</name>
<evidence type="ECO:0000256" key="1">
    <source>
        <dbReference type="SAM" id="Phobius"/>
    </source>
</evidence>
<evidence type="ECO:0000313" key="2">
    <source>
        <dbReference type="EnsemblMetazoa" id="GBRI038439-PA"/>
    </source>
</evidence>
<organism evidence="2 3">
    <name type="scientific">Glossina brevipalpis</name>
    <dbReference type="NCBI Taxonomy" id="37001"/>
    <lineage>
        <taxon>Eukaryota</taxon>
        <taxon>Metazoa</taxon>
        <taxon>Ecdysozoa</taxon>
        <taxon>Arthropoda</taxon>
        <taxon>Hexapoda</taxon>
        <taxon>Insecta</taxon>
        <taxon>Pterygota</taxon>
        <taxon>Neoptera</taxon>
        <taxon>Endopterygota</taxon>
        <taxon>Diptera</taxon>
        <taxon>Brachycera</taxon>
        <taxon>Muscomorpha</taxon>
        <taxon>Hippoboscoidea</taxon>
        <taxon>Glossinidae</taxon>
        <taxon>Glossina</taxon>
    </lineage>
</organism>
<dbReference type="EnsemblMetazoa" id="GBRI038439-RA">
    <property type="protein sequence ID" value="GBRI038439-PA"/>
    <property type="gene ID" value="GBRI038439"/>
</dbReference>
<accession>A0A1A9WZH3</accession>
<dbReference type="Proteomes" id="UP000091820">
    <property type="component" value="Unassembled WGS sequence"/>
</dbReference>
<dbReference type="VEuPathDB" id="VectorBase:GBRI038439"/>
<dbReference type="AlphaFoldDB" id="A0A1A9WZH3"/>
<sequence>MFRIIAYVAIAIVNSCIYLVPYFGMVRDFLPSSSYAASEKLNDVSYSFAAITQMPGKGKSLSICSNACNVCSIHLGVTVFQDSVAISYSNDTYLMSLTTKLQLASTPDPNKFSSPEKKINSLLKKKNSANICIYRAEGTNKSRLFDTTLDILNNKEKNSLQEYEEFISSSYQNSKSDTPG</sequence>
<reference evidence="3" key="1">
    <citation type="submission" date="2014-03" db="EMBL/GenBank/DDBJ databases">
        <authorList>
            <person name="Aksoy S."/>
            <person name="Warren W."/>
            <person name="Wilson R.K."/>
        </authorList>
    </citation>
    <scope>NUCLEOTIDE SEQUENCE [LARGE SCALE GENOMIC DNA]</scope>
    <source>
        <strain evidence="3">IAEA</strain>
    </source>
</reference>
<proteinExistence type="predicted"/>
<evidence type="ECO:0000313" key="3">
    <source>
        <dbReference type="Proteomes" id="UP000091820"/>
    </source>
</evidence>
<reference evidence="2" key="2">
    <citation type="submission" date="2020-05" db="UniProtKB">
        <authorList>
            <consortium name="EnsemblMetazoa"/>
        </authorList>
    </citation>
    <scope>IDENTIFICATION</scope>
    <source>
        <strain evidence="2">IAEA</strain>
    </source>
</reference>
<keyword evidence="1" id="KW-0472">Membrane</keyword>